<protein>
    <submittedName>
        <fullName evidence="1">Uncharacterized protein</fullName>
    </submittedName>
</protein>
<accession>A0ABQ7YUL9</accession>
<keyword evidence="2" id="KW-1185">Reference proteome</keyword>
<dbReference type="Proteomes" id="UP000824890">
    <property type="component" value="Unassembled WGS sequence"/>
</dbReference>
<gene>
    <name evidence="1" type="ORF">HID58_078650</name>
</gene>
<proteinExistence type="predicted"/>
<dbReference type="EMBL" id="JAGKQM010000017">
    <property type="protein sequence ID" value="KAH0871628.1"/>
    <property type="molecule type" value="Genomic_DNA"/>
</dbReference>
<evidence type="ECO:0000313" key="1">
    <source>
        <dbReference type="EMBL" id="KAH0871628.1"/>
    </source>
</evidence>
<evidence type="ECO:0000313" key="2">
    <source>
        <dbReference type="Proteomes" id="UP000824890"/>
    </source>
</evidence>
<comment type="caution">
    <text evidence="1">The sequence shown here is derived from an EMBL/GenBank/DDBJ whole genome shotgun (WGS) entry which is preliminary data.</text>
</comment>
<sequence>MRRVLTSPSAVDPLINFGLPCTVRLPGGLPGFLLPVSLDASWPDPCKGWTVGPSQRAAGILSAVGCCSGLCKVAGQECAWVYWIKTALEKVVWERSCIIVL</sequence>
<organism evidence="1 2">
    <name type="scientific">Brassica napus</name>
    <name type="common">Rape</name>
    <dbReference type="NCBI Taxonomy" id="3708"/>
    <lineage>
        <taxon>Eukaryota</taxon>
        <taxon>Viridiplantae</taxon>
        <taxon>Streptophyta</taxon>
        <taxon>Embryophyta</taxon>
        <taxon>Tracheophyta</taxon>
        <taxon>Spermatophyta</taxon>
        <taxon>Magnoliopsida</taxon>
        <taxon>eudicotyledons</taxon>
        <taxon>Gunneridae</taxon>
        <taxon>Pentapetalae</taxon>
        <taxon>rosids</taxon>
        <taxon>malvids</taxon>
        <taxon>Brassicales</taxon>
        <taxon>Brassicaceae</taxon>
        <taxon>Brassiceae</taxon>
        <taxon>Brassica</taxon>
    </lineage>
</organism>
<reference evidence="1 2" key="1">
    <citation type="submission" date="2021-05" db="EMBL/GenBank/DDBJ databases">
        <title>Genome Assembly of Synthetic Allotetraploid Brassica napus Reveals Homoeologous Exchanges between Subgenomes.</title>
        <authorList>
            <person name="Davis J.T."/>
        </authorList>
    </citation>
    <scope>NUCLEOTIDE SEQUENCE [LARGE SCALE GENOMIC DNA]</scope>
    <source>
        <strain evidence="2">cv. Da-Ae</strain>
        <tissue evidence="1">Seedling</tissue>
    </source>
</reference>
<name>A0ABQ7YUL9_BRANA</name>